<feature type="signal peptide" evidence="1">
    <location>
        <begin position="1"/>
        <end position="21"/>
    </location>
</feature>
<dbReference type="Proteomes" id="UP000238642">
    <property type="component" value="Unassembled WGS sequence"/>
</dbReference>
<sequence length="539" mass="57326">MKRFRKIAIYTLAAALLGVSSCESPLKDFNLQISTEVIEHYVTLRVVDTDGQNVNGVSVALVSGDTQDIYNMDGYKDFKLTDNLITLGVDPKRTPTANNPIRFRVQFTASGYNTQTVPVAITDASAGIQTVVLTQPSEVPDGAEQVVENVELGTDGSTTAETTVELPSASGAGDMTLTIPSGTQFRDENGTVITGTNVQIVVTSIDADNEEAVVLLPGGDLRSDEVVLEDGSTTAGTFSPAAVADIKMLVNGIHVRQFSQPLVVSMPVPANYVSPITGQPLAAGTAFQIFSNSGDGVWRFEQNSTVTGSAAAGFRVSFAIDHLTFFMAAEFSAVCVVARVINFSGDWMSNGTTAPILVEALWGGKVIFTGDYSINTTNNSISLMNLPLTGVTIVVRNAAGNILEQGPLAACGEVTSMRLPNPGDATATTSTLQLYVRCPGQTTVITLLPTFQMFYRESGTTEFKYLGSVDNGFLRTSMLKTDGTKYDFKAIWGERMKIVNDHTVNEDNTATVGIQPGDIIGTKAGATNLAILTEECNKL</sequence>
<reference evidence="2 3" key="1">
    <citation type="submission" date="2018-02" db="EMBL/GenBank/DDBJ databases">
        <title>The draft genome of Sphingobacterium gobiense H7.</title>
        <authorList>
            <person name="Li L."/>
            <person name="Liu L."/>
            <person name="Zhang X."/>
            <person name="Wang T."/>
            <person name="Liang L."/>
        </authorList>
    </citation>
    <scope>NUCLEOTIDE SEQUENCE [LARGE SCALE GENOMIC DNA]</scope>
    <source>
        <strain evidence="2 3">ACCC 05757</strain>
    </source>
</reference>
<name>A0A2S9JG58_9SPHI</name>
<keyword evidence="1" id="KW-0732">Signal</keyword>
<protein>
    <submittedName>
        <fullName evidence="2">Uncharacterized protein</fullName>
    </submittedName>
</protein>
<evidence type="ECO:0000313" key="3">
    <source>
        <dbReference type="Proteomes" id="UP000238642"/>
    </source>
</evidence>
<evidence type="ECO:0000313" key="2">
    <source>
        <dbReference type="EMBL" id="PRD51908.1"/>
    </source>
</evidence>
<dbReference type="EMBL" id="PVBS01000004">
    <property type="protein sequence ID" value="PRD51908.1"/>
    <property type="molecule type" value="Genomic_DNA"/>
</dbReference>
<dbReference type="OrthoDB" id="973569at2"/>
<accession>A0A2S9JG58</accession>
<proteinExistence type="predicted"/>
<dbReference type="AlphaFoldDB" id="A0A2S9JG58"/>
<dbReference type="RefSeq" id="WP_105727344.1">
    <property type="nucleotide sequence ID" value="NZ_PVBS01000004.1"/>
</dbReference>
<gene>
    <name evidence="2" type="ORF">C5749_16540</name>
</gene>
<dbReference type="PROSITE" id="PS51257">
    <property type="entry name" value="PROKAR_LIPOPROTEIN"/>
    <property type="match status" value="1"/>
</dbReference>
<keyword evidence="3" id="KW-1185">Reference proteome</keyword>
<evidence type="ECO:0000256" key="1">
    <source>
        <dbReference type="SAM" id="SignalP"/>
    </source>
</evidence>
<organism evidence="2 3">
    <name type="scientific">Sphingobacterium gobiense</name>
    <dbReference type="NCBI Taxonomy" id="1382456"/>
    <lineage>
        <taxon>Bacteria</taxon>
        <taxon>Pseudomonadati</taxon>
        <taxon>Bacteroidota</taxon>
        <taxon>Sphingobacteriia</taxon>
        <taxon>Sphingobacteriales</taxon>
        <taxon>Sphingobacteriaceae</taxon>
        <taxon>Sphingobacterium</taxon>
    </lineage>
</organism>
<feature type="chain" id="PRO_5015411204" evidence="1">
    <location>
        <begin position="22"/>
        <end position="539"/>
    </location>
</feature>
<comment type="caution">
    <text evidence="2">The sequence shown here is derived from an EMBL/GenBank/DDBJ whole genome shotgun (WGS) entry which is preliminary data.</text>
</comment>